<sequence>MKNFSKTPSLNLELNRFNIQNWKIEVVLKTIIFFLVLFSFQSSIAQATNSKDINELNSFLSKLKATSASEYKELDDLINKPNSIIYINENTMKTFGENYTALFFDIASLNYLKSNTIDSNNIEIVRINIKKSSDINTKIDLSIFSNYPKLKYIYIFSGINISEQNISNMIINNTEKYTLLYQIAEAE</sequence>
<gene>
    <name evidence="1" type="ORF">FEM21_05960</name>
</gene>
<protein>
    <submittedName>
        <fullName evidence="1">Uncharacterized protein</fullName>
    </submittedName>
</protein>
<dbReference type="OrthoDB" id="1356486at2"/>
<name>A0A066WQI6_9FLAO</name>
<dbReference type="eggNOG" id="ENOG5030YVC">
    <property type="taxonomic scope" value="Bacteria"/>
</dbReference>
<dbReference type="EMBL" id="JNCA01000005">
    <property type="protein sequence ID" value="KDN56317.1"/>
    <property type="molecule type" value="Genomic_DNA"/>
</dbReference>
<evidence type="ECO:0000313" key="2">
    <source>
        <dbReference type="Proteomes" id="UP000027064"/>
    </source>
</evidence>
<comment type="caution">
    <text evidence="1">The sequence shown here is derived from an EMBL/GenBank/DDBJ whole genome shotgun (WGS) entry which is preliminary data.</text>
</comment>
<evidence type="ECO:0000313" key="1">
    <source>
        <dbReference type="EMBL" id="KDN56317.1"/>
    </source>
</evidence>
<dbReference type="AlphaFoldDB" id="A0A066WQI6"/>
<reference evidence="1 2" key="1">
    <citation type="submission" date="2014-05" db="EMBL/GenBank/DDBJ databases">
        <title>Genome Sequence of Flavobacterium sp. EM1321.</title>
        <authorList>
            <person name="Shin S.-K."/>
            <person name="Yi H."/>
        </authorList>
    </citation>
    <scope>NUCLEOTIDE SEQUENCE [LARGE SCALE GENOMIC DNA]</scope>
    <source>
        <strain evidence="1 2">EM1321</strain>
    </source>
</reference>
<dbReference type="Proteomes" id="UP000027064">
    <property type="component" value="Unassembled WGS sequence"/>
</dbReference>
<accession>A0A066WQI6</accession>
<organism evidence="1 2">
    <name type="scientific">Flavobacterium seoulense</name>
    <dbReference type="NCBI Taxonomy" id="1492738"/>
    <lineage>
        <taxon>Bacteria</taxon>
        <taxon>Pseudomonadati</taxon>
        <taxon>Bacteroidota</taxon>
        <taxon>Flavobacteriia</taxon>
        <taxon>Flavobacteriales</taxon>
        <taxon>Flavobacteriaceae</taxon>
        <taxon>Flavobacterium</taxon>
    </lineage>
</organism>
<dbReference type="RefSeq" id="WP_152547359.1">
    <property type="nucleotide sequence ID" value="NZ_JNCA01000005.1"/>
</dbReference>
<proteinExistence type="predicted"/>
<keyword evidence="2" id="KW-1185">Reference proteome</keyword>
<dbReference type="PATRIC" id="fig|1492738.3.peg.591"/>